<organism evidence="2 3">
    <name type="scientific">Araneus ventricosus</name>
    <name type="common">Orbweaver spider</name>
    <name type="synonym">Epeira ventricosa</name>
    <dbReference type="NCBI Taxonomy" id="182803"/>
    <lineage>
        <taxon>Eukaryota</taxon>
        <taxon>Metazoa</taxon>
        <taxon>Ecdysozoa</taxon>
        <taxon>Arthropoda</taxon>
        <taxon>Chelicerata</taxon>
        <taxon>Arachnida</taxon>
        <taxon>Araneae</taxon>
        <taxon>Araneomorphae</taxon>
        <taxon>Entelegynae</taxon>
        <taxon>Araneoidea</taxon>
        <taxon>Araneidae</taxon>
        <taxon>Araneus</taxon>
    </lineage>
</organism>
<evidence type="ECO:0000313" key="3">
    <source>
        <dbReference type="Proteomes" id="UP000499080"/>
    </source>
</evidence>
<accession>A0A4Y2UA55</accession>
<dbReference type="SUPFAM" id="SSF57756">
    <property type="entry name" value="Retrovirus zinc finger-like domains"/>
    <property type="match status" value="1"/>
</dbReference>
<dbReference type="InterPro" id="IPR001878">
    <property type="entry name" value="Znf_CCHC"/>
</dbReference>
<name>A0A4Y2UA55_ARAVE</name>
<dbReference type="EMBL" id="BGPR01034158">
    <property type="protein sequence ID" value="GBO08417.1"/>
    <property type="molecule type" value="Genomic_DNA"/>
</dbReference>
<sequence length="155" mass="17696">MCFNCSEFFHSARNCRCKSRCIKCNGPLETRLGQIKTKIDNPTCFNCKETGHLASCRGCPKYPIIKQNKPPTCAQKLKANMNKPEEPQQTPVNVPISQAKSEDFSDFQRNFNAVRIINDAFKRFPNLIEISEKIKLGKIDTEILNLLLQLTNNYP</sequence>
<dbReference type="GO" id="GO:0008270">
    <property type="term" value="F:zinc ion binding"/>
    <property type="evidence" value="ECO:0007669"/>
    <property type="project" value="InterPro"/>
</dbReference>
<feature type="domain" description="CCHC-type" evidence="1">
    <location>
        <begin position="43"/>
        <end position="61"/>
    </location>
</feature>
<comment type="caution">
    <text evidence="2">The sequence shown here is derived from an EMBL/GenBank/DDBJ whole genome shotgun (WGS) entry which is preliminary data.</text>
</comment>
<protein>
    <recommendedName>
        <fullName evidence="1">CCHC-type domain-containing protein</fullName>
    </recommendedName>
</protein>
<dbReference type="GO" id="GO:0003676">
    <property type="term" value="F:nucleic acid binding"/>
    <property type="evidence" value="ECO:0007669"/>
    <property type="project" value="InterPro"/>
</dbReference>
<dbReference type="Pfam" id="PF00098">
    <property type="entry name" value="zf-CCHC"/>
    <property type="match status" value="1"/>
</dbReference>
<dbReference type="OrthoDB" id="6436624at2759"/>
<evidence type="ECO:0000313" key="2">
    <source>
        <dbReference type="EMBL" id="GBO08417.1"/>
    </source>
</evidence>
<keyword evidence="3" id="KW-1185">Reference proteome</keyword>
<dbReference type="Proteomes" id="UP000499080">
    <property type="component" value="Unassembled WGS sequence"/>
</dbReference>
<dbReference type="AlphaFoldDB" id="A0A4Y2UA55"/>
<reference evidence="2 3" key="1">
    <citation type="journal article" date="2019" name="Sci. Rep.">
        <title>Orb-weaving spider Araneus ventricosus genome elucidates the spidroin gene catalogue.</title>
        <authorList>
            <person name="Kono N."/>
            <person name="Nakamura H."/>
            <person name="Ohtoshi R."/>
            <person name="Moran D.A.P."/>
            <person name="Shinohara A."/>
            <person name="Yoshida Y."/>
            <person name="Fujiwara M."/>
            <person name="Mori M."/>
            <person name="Tomita M."/>
            <person name="Arakawa K."/>
        </authorList>
    </citation>
    <scope>NUCLEOTIDE SEQUENCE [LARGE SCALE GENOMIC DNA]</scope>
</reference>
<dbReference type="SMART" id="SM00343">
    <property type="entry name" value="ZnF_C2HC"/>
    <property type="match status" value="2"/>
</dbReference>
<evidence type="ECO:0000259" key="1">
    <source>
        <dbReference type="SMART" id="SM00343"/>
    </source>
</evidence>
<dbReference type="InterPro" id="IPR036875">
    <property type="entry name" value="Znf_CCHC_sf"/>
</dbReference>
<proteinExistence type="predicted"/>
<feature type="domain" description="CCHC-type" evidence="1">
    <location>
        <begin position="1"/>
        <end position="17"/>
    </location>
</feature>
<gene>
    <name evidence="2" type="ORF">AVEN_13701_1</name>
</gene>